<dbReference type="EMBL" id="JANFNG010000005">
    <property type="protein sequence ID" value="MCQ4080872.1"/>
    <property type="molecule type" value="Genomic_DNA"/>
</dbReference>
<dbReference type="PANTHER" id="PTHR12110">
    <property type="entry name" value="HYDROXYPYRUVATE ISOMERASE"/>
    <property type="match status" value="1"/>
</dbReference>
<dbReference type="GO" id="GO:0016853">
    <property type="term" value="F:isomerase activity"/>
    <property type="evidence" value="ECO:0007669"/>
    <property type="project" value="UniProtKB-KW"/>
</dbReference>
<dbReference type="SUPFAM" id="SSF51658">
    <property type="entry name" value="Xylose isomerase-like"/>
    <property type="match status" value="1"/>
</dbReference>
<dbReference type="InterPro" id="IPR050312">
    <property type="entry name" value="IolE/XylAMocC-like"/>
</dbReference>
<keyword evidence="2" id="KW-0413">Isomerase</keyword>
<evidence type="ECO:0000313" key="3">
    <source>
        <dbReference type="Proteomes" id="UP001057702"/>
    </source>
</evidence>
<dbReference type="Gene3D" id="3.20.20.150">
    <property type="entry name" value="Divalent-metal-dependent TIM barrel enzymes"/>
    <property type="match status" value="1"/>
</dbReference>
<protein>
    <submittedName>
        <fullName evidence="2">Sugar phosphate isomerase/epimerase</fullName>
    </submittedName>
</protein>
<feature type="domain" description="Xylose isomerase-like TIM barrel" evidence="1">
    <location>
        <begin position="27"/>
        <end position="257"/>
    </location>
</feature>
<proteinExistence type="predicted"/>
<dbReference type="RefSeq" id="WP_255919778.1">
    <property type="nucleotide sequence ID" value="NZ_JANFNG010000005.1"/>
</dbReference>
<sequence>MSLPELSLNQATTRPYALPETAAALVESGIGWIGLWVDPIQELGVGPTRALLAESGLSVSSLCRVGFVADKQGADLRTALDDTRRALELAHELGALQLTFMAGALPAWDRDLRAAEHRVRDALEKLAPEAQSAGVRLALEPLHPLFVNSRSAVTTVAQALRVIEPLPHDAVGLLVDAYAVSWDSELRTSLQAAGPRIAGFQVSDFALPLPLPENMNGRLLPGDGELDLARLTADVVDAGYLGPVEVEVFNDAVWALPLKEIVTRTRSGFDAAVTHRLTLAQKKETGA</sequence>
<evidence type="ECO:0000259" key="1">
    <source>
        <dbReference type="Pfam" id="PF01261"/>
    </source>
</evidence>
<dbReference type="Pfam" id="PF01261">
    <property type="entry name" value="AP_endonuc_2"/>
    <property type="match status" value="1"/>
</dbReference>
<dbReference type="PANTHER" id="PTHR12110:SF52">
    <property type="entry name" value="XYLOSE ISOMERASE"/>
    <property type="match status" value="1"/>
</dbReference>
<comment type="caution">
    <text evidence="2">The sequence shown here is derived from an EMBL/GenBank/DDBJ whole genome shotgun (WGS) entry which is preliminary data.</text>
</comment>
<dbReference type="Proteomes" id="UP001057702">
    <property type="component" value="Unassembled WGS sequence"/>
</dbReference>
<keyword evidence="3" id="KW-1185">Reference proteome</keyword>
<dbReference type="InterPro" id="IPR036237">
    <property type="entry name" value="Xyl_isomerase-like_sf"/>
</dbReference>
<gene>
    <name evidence="2" type="ORF">NGB36_09730</name>
</gene>
<dbReference type="InterPro" id="IPR013022">
    <property type="entry name" value="Xyl_isomerase-like_TIM-brl"/>
</dbReference>
<name>A0ABT1PWC6_9ACTN</name>
<evidence type="ECO:0000313" key="2">
    <source>
        <dbReference type="EMBL" id="MCQ4080872.1"/>
    </source>
</evidence>
<organism evidence="2 3">
    <name type="scientific">Streptomyces humicola</name>
    <dbReference type="NCBI Taxonomy" id="2953240"/>
    <lineage>
        <taxon>Bacteria</taxon>
        <taxon>Bacillati</taxon>
        <taxon>Actinomycetota</taxon>
        <taxon>Actinomycetes</taxon>
        <taxon>Kitasatosporales</taxon>
        <taxon>Streptomycetaceae</taxon>
        <taxon>Streptomyces</taxon>
    </lineage>
</organism>
<reference evidence="2" key="1">
    <citation type="submission" date="2022-06" db="EMBL/GenBank/DDBJ databases">
        <title>Draft genome sequence of Streptomyces sp. RB6PN25 isolated from peat swamp forest in Thailand.</title>
        <authorList>
            <person name="Duangmal K."/>
            <person name="Klaysubun C."/>
        </authorList>
    </citation>
    <scope>NUCLEOTIDE SEQUENCE</scope>
    <source>
        <strain evidence="2">RB6PN25</strain>
    </source>
</reference>
<accession>A0ABT1PWC6</accession>